<dbReference type="EMBL" id="JABSTU010000005">
    <property type="protein sequence ID" value="KAH8032573.1"/>
    <property type="molecule type" value="Genomic_DNA"/>
</dbReference>
<feature type="region of interest" description="Disordered" evidence="1">
    <location>
        <begin position="155"/>
        <end position="184"/>
    </location>
</feature>
<evidence type="ECO:0000313" key="3">
    <source>
        <dbReference type="Proteomes" id="UP000821866"/>
    </source>
</evidence>
<keyword evidence="3" id="KW-1185">Reference proteome</keyword>
<protein>
    <submittedName>
        <fullName evidence="2">Uncharacterized protein</fullName>
    </submittedName>
</protein>
<feature type="region of interest" description="Disordered" evidence="1">
    <location>
        <begin position="105"/>
        <end position="128"/>
    </location>
</feature>
<reference evidence="2" key="2">
    <citation type="submission" date="2021-09" db="EMBL/GenBank/DDBJ databases">
        <authorList>
            <person name="Jia N."/>
            <person name="Wang J."/>
            <person name="Shi W."/>
            <person name="Du L."/>
            <person name="Sun Y."/>
            <person name="Zhan W."/>
            <person name="Jiang J."/>
            <person name="Wang Q."/>
            <person name="Zhang B."/>
            <person name="Ji P."/>
            <person name="Sakyi L.B."/>
            <person name="Cui X."/>
            <person name="Yuan T."/>
            <person name="Jiang B."/>
            <person name="Yang W."/>
            <person name="Lam T.T.-Y."/>
            <person name="Chang Q."/>
            <person name="Ding S."/>
            <person name="Wang X."/>
            <person name="Zhu J."/>
            <person name="Ruan X."/>
            <person name="Zhao L."/>
            <person name="Wei J."/>
            <person name="Que T."/>
            <person name="Du C."/>
            <person name="Cheng J."/>
            <person name="Dai P."/>
            <person name="Han X."/>
            <person name="Huang E."/>
            <person name="Gao Y."/>
            <person name="Liu J."/>
            <person name="Shao H."/>
            <person name="Ye R."/>
            <person name="Li L."/>
            <person name="Wei W."/>
            <person name="Wang X."/>
            <person name="Wang C."/>
            <person name="Huo Q."/>
            <person name="Li W."/>
            <person name="Guo W."/>
            <person name="Chen H."/>
            <person name="Chen S."/>
            <person name="Zhou L."/>
            <person name="Zhou L."/>
            <person name="Ni X."/>
            <person name="Tian J."/>
            <person name="Zhou Y."/>
            <person name="Sheng Y."/>
            <person name="Liu T."/>
            <person name="Pan Y."/>
            <person name="Xia L."/>
            <person name="Li J."/>
            <person name="Zhao F."/>
            <person name="Cao W."/>
        </authorList>
    </citation>
    <scope>NUCLEOTIDE SEQUENCE</scope>
    <source>
        <strain evidence="2">Rmic-2018</strain>
        <tissue evidence="2">Larvae</tissue>
    </source>
</reference>
<reference evidence="2" key="1">
    <citation type="journal article" date="2020" name="Cell">
        <title>Large-Scale Comparative Analyses of Tick Genomes Elucidate Their Genetic Diversity and Vector Capacities.</title>
        <authorList>
            <consortium name="Tick Genome and Microbiome Consortium (TIGMIC)"/>
            <person name="Jia N."/>
            <person name="Wang J."/>
            <person name="Shi W."/>
            <person name="Du L."/>
            <person name="Sun Y."/>
            <person name="Zhan W."/>
            <person name="Jiang J.F."/>
            <person name="Wang Q."/>
            <person name="Zhang B."/>
            <person name="Ji P."/>
            <person name="Bell-Sakyi L."/>
            <person name="Cui X.M."/>
            <person name="Yuan T.T."/>
            <person name="Jiang B.G."/>
            <person name="Yang W.F."/>
            <person name="Lam T.T."/>
            <person name="Chang Q.C."/>
            <person name="Ding S.J."/>
            <person name="Wang X.J."/>
            <person name="Zhu J.G."/>
            <person name="Ruan X.D."/>
            <person name="Zhao L."/>
            <person name="Wei J.T."/>
            <person name="Ye R.Z."/>
            <person name="Que T.C."/>
            <person name="Du C.H."/>
            <person name="Zhou Y.H."/>
            <person name="Cheng J.X."/>
            <person name="Dai P.F."/>
            <person name="Guo W.B."/>
            <person name="Han X.H."/>
            <person name="Huang E.J."/>
            <person name="Li L.F."/>
            <person name="Wei W."/>
            <person name="Gao Y.C."/>
            <person name="Liu J.Z."/>
            <person name="Shao H.Z."/>
            <person name="Wang X."/>
            <person name="Wang C.C."/>
            <person name="Yang T.C."/>
            <person name="Huo Q.B."/>
            <person name="Li W."/>
            <person name="Chen H.Y."/>
            <person name="Chen S.E."/>
            <person name="Zhou L.G."/>
            <person name="Ni X.B."/>
            <person name="Tian J.H."/>
            <person name="Sheng Y."/>
            <person name="Liu T."/>
            <person name="Pan Y.S."/>
            <person name="Xia L.Y."/>
            <person name="Li J."/>
            <person name="Zhao F."/>
            <person name="Cao W.C."/>
        </authorList>
    </citation>
    <scope>NUCLEOTIDE SEQUENCE</scope>
    <source>
        <strain evidence="2">Rmic-2018</strain>
    </source>
</reference>
<dbReference type="VEuPathDB" id="VectorBase:LOC119164834"/>
<comment type="caution">
    <text evidence="2">The sequence shown here is derived from an EMBL/GenBank/DDBJ whole genome shotgun (WGS) entry which is preliminary data.</text>
</comment>
<evidence type="ECO:0000256" key="1">
    <source>
        <dbReference type="SAM" id="MobiDB-lite"/>
    </source>
</evidence>
<dbReference type="Proteomes" id="UP000821866">
    <property type="component" value="Chromosome 3"/>
</dbReference>
<name>A0A9J6EEP3_RHIMP</name>
<evidence type="ECO:0000313" key="2">
    <source>
        <dbReference type="EMBL" id="KAH8032573.1"/>
    </source>
</evidence>
<proteinExistence type="predicted"/>
<gene>
    <name evidence="2" type="ORF">HPB51_026026</name>
</gene>
<accession>A0A9J6EEP3</accession>
<organism evidence="2 3">
    <name type="scientific">Rhipicephalus microplus</name>
    <name type="common">Cattle tick</name>
    <name type="synonym">Boophilus microplus</name>
    <dbReference type="NCBI Taxonomy" id="6941"/>
    <lineage>
        <taxon>Eukaryota</taxon>
        <taxon>Metazoa</taxon>
        <taxon>Ecdysozoa</taxon>
        <taxon>Arthropoda</taxon>
        <taxon>Chelicerata</taxon>
        <taxon>Arachnida</taxon>
        <taxon>Acari</taxon>
        <taxon>Parasitiformes</taxon>
        <taxon>Ixodida</taxon>
        <taxon>Ixodoidea</taxon>
        <taxon>Ixodidae</taxon>
        <taxon>Rhipicephalinae</taxon>
        <taxon>Rhipicephalus</taxon>
        <taxon>Boophilus</taxon>
    </lineage>
</organism>
<dbReference type="AlphaFoldDB" id="A0A9J6EEP3"/>
<sequence length="184" mass="19987">MLGLRTAPDSRRGEEEEAWRVRVTLYEAQRPHLVSTPESPVGPDQLPLLAHSAASMASQPDGYVRQQSGDRAGLSDTASVATPGGGSCWARVKRRVGINLVRARRTSPDPGHAHPFPRKTTREGKEERVWGDACAISRYAALWACLHPPRTTALLRREKSSSSGGPNQPHERLADVSAAPEVSK</sequence>